<dbReference type="OrthoDB" id="269872at2759"/>
<keyword evidence="3" id="KW-1185">Reference proteome</keyword>
<feature type="domain" description="Type II methyltransferase M.TaqI-like" evidence="1">
    <location>
        <begin position="163"/>
        <end position="256"/>
    </location>
</feature>
<evidence type="ECO:0000259" key="1">
    <source>
        <dbReference type="Pfam" id="PF07669"/>
    </source>
</evidence>
<accession>A0A074WFL5</accession>
<keyword evidence="2" id="KW-0808">Transferase</keyword>
<evidence type="ECO:0000313" key="2">
    <source>
        <dbReference type="EMBL" id="KEQ68632.1"/>
    </source>
</evidence>
<dbReference type="InterPro" id="IPR002052">
    <property type="entry name" value="DNA_methylase_N6_adenine_CS"/>
</dbReference>
<dbReference type="InterPro" id="IPR029063">
    <property type="entry name" value="SAM-dependent_MTases_sf"/>
</dbReference>
<sequence length="377" mass="41972">MPRLLPRVLHHARKIDPLLPLVLQATRDLASAKNELRWLKEFVIEQQSRHPKHDDRKVLDQRLRQVCIDRARGKPLQYIMGSEYFGDLEISCEKGVLIPRQETATSVTHLIILLHHSSNNKTKTPLPNNLKLLDLCTGTGCIPLLSHYLFTSIHKRKAENLEVVGVDISPLALKLAKKNLQNLIAEGTIQKKPNLRFLQADVLSSTDGHGDAAIPSLKSALEHYNFTSDLAGSGKSSWDIIISNPPYISPQAFARTTTRSVKRYEPRLALVPPYTASDKDTNQGDLFYPHLLSIAASHSAKIVLFEVADLQQAIRVSAMAIHQNIWDGIQIWRDDPMAAETVGDTALDGKVKVVGQGHGRSVVVYRGVGKQWLGVED</sequence>
<dbReference type="GO" id="GO:0032259">
    <property type="term" value="P:methylation"/>
    <property type="evidence" value="ECO:0007669"/>
    <property type="project" value="UniProtKB-KW"/>
</dbReference>
<dbReference type="HOGENOM" id="CLU_018398_0_0_1"/>
<reference evidence="2 3" key="1">
    <citation type="journal article" date="2014" name="BMC Genomics">
        <title>Genome sequencing of four Aureobasidium pullulans varieties: biotechnological potential, stress tolerance, and description of new species.</title>
        <authorList>
            <person name="Gostin Ar C."/>
            <person name="Ohm R.A."/>
            <person name="Kogej T."/>
            <person name="Sonjak S."/>
            <person name="Turk M."/>
            <person name="Zajc J."/>
            <person name="Zalar P."/>
            <person name="Grube M."/>
            <person name="Sun H."/>
            <person name="Han J."/>
            <person name="Sharma A."/>
            <person name="Chiniquy J."/>
            <person name="Ngan C.Y."/>
            <person name="Lipzen A."/>
            <person name="Barry K."/>
            <person name="Grigoriev I.V."/>
            <person name="Gunde-Cimerman N."/>
        </authorList>
    </citation>
    <scope>NUCLEOTIDE SEQUENCE [LARGE SCALE GENOMIC DNA]</scope>
    <source>
        <strain evidence="2 3">CBS 147.97</strain>
    </source>
</reference>
<dbReference type="GO" id="GO:0005739">
    <property type="term" value="C:mitochondrion"/>
    <property type="evidence" value="ECO:0007669"/>
    <property type="project" value="TreeGrafter"/>
</dbReference>
<dbReference type="InterPro" id="IPR050320">
    <property type="entry name" value="N5-glutamine_MTase"/>
</dbReference>
<dbReference type="GO" id="GO:0006304">
    <property type="term" value="P:DNA modification"/>
    <property type="evidence" value="ECO:0007669"/>
    <property type="project" value="InterPro"/>
</dbReference>
<dbReference type="AlphaFoldDB" id="A0A074WFL5"/>
<evidence type="ECO:0000313" key="3">
    <source>
        <dbReference type="Proteomes" id="UP000027730"/>
    </source>
</evidence>
<protein>
    <submittedName>
        <fullName evidence="2">S-adenosyl-L-methionine-dependent methyltransferase</fullName>
    </submittedName>
</protein>
<organism evidence="2 3">
    <name type="scientific">Aureobasidium namibiae CBS 147.97</name>
    <dbReference type="NCBI Taxonomy" id="1043004"/>
    <lineage>
        <taxon>Eukaryota</taxon>
        <taxon>Fungi</taxon>
        <taxon>Dikarya</taxon>
        <taxon>Ascomycota</taxon>
        <taxon>Pezizomycotina</taxon>
        <taxon>Dothideomycetes</taxon>
        <taxon>Dothideomycetidae</taxon>
        <taxon>Dothideales</taxon>
        <taxon>Saccotheciaceae</taxon>
        <taxon>Aureobasidium</taxon>
    </lineage>
</organism>
<dbReference type="STRING" id="1043004.A0A074WFL5"/>
<dbReference type="PANTHER" id="PTHR18895:SF74">
    <property type="entry name" value="MTRF1L RELEASE FACTOR GLUTAMINE METHYLTRANSFERASE"/>
    <property type="match status" value="1"/>
</dbReference>
<dbReference type="InterPro" id="IPR011639">
    <property type="entry name" value="MethylTrfase_TaqI-like_dom"/>
</dbReference>
<dbReference type="SUPFAM" id="SSF53335">
    <property type="entry name" value="S-adenosyl-L-methionine-dependent methyltransferases"/>
    <property type="match status" value="1"/>
</dbReference>
<dbReference type="GeneID" id="25412560"/>
<dbReference type="GO" id="GO:0008168">
    <property type="term" value="F:methyltransferase activity"/>
    <property type="evidence" value="ECO:0007669"/>
    <property type="project" value="UniProtKB-KW"/>
</dbReference>
<dbReference type="Gene3D" id="3.40.50.150">
    <property type="entry name" value="Vaccinia Virus protein VP39"/>
    <property type="match status" value="1"/>
</dbReference>
<dbReference type="PANTHER" id="PTHR18895">
    <property type="entry name" value="HEMK METHYLTRANSFERASE"/>
    <property type="match status" value="1"/>
</dbReference>
<dbReference type="PROSITE" id="PS00092">
    <property type="entry name" value="N6_MTASE"/>
    <property type="match status" value="1"/>
</dbReference>
<dbReference type="Proteomes" id="UP000027730">
    <property type="component" value="Unassembled WGS sequence"/>
</dbReference>
<dbReference type="RefSeq" id="XP_013422810.1">
    <property type="nucleotide sequence ID" value="XM_013567356.1"/>
</dbReference>
<proteinExistence type="predicted"/>
<dbReference type="GO" id="GO:0003676">
    <property type="term" value="F:nucleic acid binding"/>
    <property type="evidence" value="ECO:0007669"/>
    <property type="project" value="InterPro"/>
</dbReference>
<keyword evidence="2" id="KW-0489">Methyltransferase</keyword>
<dbReference type="CDD" id="cd02440">
    <property type="entry name" value="AdoMet_MTases"/>
    <property type="match status" value="1"/>
</dbReference>
<gene>
    <name evidence="2" type="ORF">M436DRAFT_57933</name>
</gene>
<dbReference type="EMBL" id="KL584727">
    <property type="protein sequence ID" value="KEQ68632.1"/>
    <property type="molecule type" value="Genomic_DNA"/>
</dbReference>
<name>A0A074WFL5_9PEZI</name>
<dbReference type="Pfam" id="PF07669">
    <property type="entry name" value="Eco57I"/>
    <property type="match status" value="1"/>
</dbReference>